<organism evidence="1">
    <name type="scientific">marine sediment metagenome</name>
    <dbReference type="NCBI Taxonomy" id="412755"/>
    <lineage>
        <taxon>unclassified sequences</taxon>
        <taxon>metagenomes</taxon>
        <taxon>ecological metagenomes</taxon>
    </lineage>
</organism>
<dbReference type="AlphaFoldDB" id="A0A0F8Y1Q0"/>
<comment type="caution">
    <text evidence="1">The sequence shown here is derived from an EMBL/GenBank/DDBJ whole genome shotgun (WGS) entry which is preliminary data.</text>
</comment>
<gene>
    <name evidence="1" type="ORF">LCGC14_2875250</name>
</gene>
<dbReference type="EMBL" id="LAZR01055940">
    <property type="protein sequence ID" value="KKK75287.1"/>
    <property type="molecule type" value="Genomic_DNA"/>
</dbReference>
<name>A0A0F8Y1Q0_9ZZZZ</name>
<reference evidence="1" key="1">
    <citation type="journal article" date="2015" name="Nature">
        <title>Complex archaea that bridge the gap between prokaryotes and eukaryotes.</title>
        <authorList>
            <person name="Spang A."/>
            <person name="Saw J.H."/>
            <person name="Jorgensen S.L."/>
            <person name="Zaremba-Niedzwiedzka K."/>
            <person name="Martijn J."/>
            <person name="Lind A.E."/>
            <person name="van Eijk R."/>
            <person name="Schleper C."/>
            <person name="Guy L."/>
            <person name="Ettema T.J."/>
        </authorList>
    </citation>
    <scope>NUCLEOTIDE SEQUENCE</scope>
</reference>
<protein>
    <submittedName>
        <fullName evidence="1">Uncharacterized protein</fullName>
    </submittedName>
</protein>
<proteinExistence type="predicted"/>
<feature type="non-terminal residue" evidence="1">
    <location>
        <position position="57"/>
    </location>
</feature>
<sequence length="57" mass="6464">MFDHMDTIAERRGVAENRYCKNFSHTIDFGKRKRSKFTLLAGGTKPEHAICKNAPAP</sequence>
<accession>A0A0F8Y1Q0</accession>
<evidence type="ECO:0000313" key="1">
    <source>
        <dbReference type="EMBL" id="KKK75287.1"/>
    </source>
</evidence>